<accession>A0A9P4XEQ4</accession>
<dbReference type="InterPro" id="IPR056778">
    <property type="entry name" value="UPF0261_C"/>
</dbReference>
<feature type="compositionally biased region" description="Basic and acidic residues" evidence="1">
    <location>
        <begin position="949"/>
        <end position="998"/>
    </location>
</feature>
<evidence type="ECO:0000256" key="1">
    <source>
        <dbReference type="SAM" id="MobiDB-lite"/>
    </source>
</evidence>
<dbReference type="InterPro" id="IPR036517">
    <property type="entry name" value="FF_domain_sf"/>
</dbReference>
<dbReference type="Proteomes" id="UP000801864">
    <property type="component" value="Unassembled WGS sequence"/>
</dbReference>
<feature type="region of interest" description="Disordered" evidence="1">
    <location>
        <begin position="623"/>
        <end position="703"/>
    </location>
</feature>
<feature type="compositionally biased region" description="Basic and acidic residues" evidence="1">
    <location>
        <begin position="623"/>
        <end position="646"/>
    </location>
</feature>
<evidence type="ECO:0000313" key="3">
    <source>
        <dbReference type="EMBL" id="KAF3070047.1"/>
    </source>
</evidence>
<dbReference type="Gene3D" id="3.40.50.12020">
    <property type="entry name" value="Uncharacterised protein family UPF0261, NN domain"/>
    <property type="match status" value="1"/>
</dbReference>
<dbReference type="InterPro" id="IPR001202">
    <property type="entry name" value="WW_dom"/>
</dbReference>
<comment type="caution">
    <text evidence="3">The sequence shown here is derived from an EMBL/GenBank/DDBJ whole genome shotgun (WGS) entry which is preliminary data.</text>
</comment>
<dbReference type="InterPro" id="IPR002713">
    <property type="entry name" value="FF_domain"/>
</dbReference>
<dbReference type="PANTHER" id="PTHR31862">
    <property type="entry name" value="UPF0261 DOMAIN PROTEIN (AFU_ORTHOLOGUE AFUA_1G10120)"/>
    <property type="match status" value="1"/>
</dbReference>
<dbReference type="Pfam" id="PF00397">
    <property type="entry name" value="WW"/>
    <property type="match status" value="1"/>
</dbReference>
<dbReference type="AlphaFoldDB" id="A0A9P4XEQ4"/>
<dbReference type="PANTHER" id="PTHR31862:SF1">
    <property type="entry name" value="UPF0261 DOMAIN PROTEIN (AFU_ORTHOLOGUE AFUA_1G10120)"/>
    <property type="match status" value="1"/>
</dbReference>
<dbReference type="SUPFAM" id="SSF51045">
    <property type="entry name" value="WW domain"/>
    <property type="match status" value="1"/>
</dbReference>
<dbReference type="PROSITE" id="PS50020">
    <property type="entry name" value="WW_DOMAIN_2"/>
    <property type="match status" value="1"/>
</dbReference>
<dbReference type="InterPro" id="IPR044122">
    <property type="entry name" value="UPF0261_N"/>
</dbReference>
<feature type="compositionally biased region" description="Basic and acidic residues" evidence="1">
    <location>
        <begin position="685"/>
        <end position="695"/>
    </location>
</feature>
<keyword evidence="4" id="KW-1185">Reference proteome</keyword>
<dbReference type="EMBL" id="QLNT01000011">
    <property type="protein sequence ID" value="KAF3070047.1"/>
    <property type="molecule type" value="Genomic_DNA"/>
</dbReference>
<dbReference type="Gene3D" id="2.20.70.10">
    <property type="match status" value="2"/>
</dbReference>
<proteinExistence type="predicted"/>
<sequence length="1027" mass="113945">MASVAIIGSCDTKLQELLFLRDRVEETAGVKTILIDVGRDPCVHDAIAISQAELLSKYGNGKDSSISDLTRGEFVTLMSECASQAVRKLYQQDLIDGIISAGGSNGTALSAAVMRDVFPVGFPKLIVSTMASGDTRPVVGETDITLMHSVVDVAGLNPILRDILSNAGASIANAALSYAARRDRKQKDAAEEATSMKKWRVGITMFGVTTPGVDAIRSHLESNYPVETYVFHAVGTGGRAMERLIREGQLDAVIDLTTTEICDHLVGGVLSAGEGRLDAAVETGLPNIVSLGALDMVNFGPRNTMPEKHEGRVIYEHNPTITLLRTSPDECREIGAFIARKLRKTKRPDMIEVWIPKGGVSMIAVPGGPFADEEADKALFEAVKSGLSGSGIKIVEDERHVNDGGSGFWNSAKNAELVPTGVAAASPAPASTFSSFSLSTSIPNDIIHHHLCAYAILDSIAKMLKSTHKPAQLAPLPPGWTEHKAPTGHSYYYNAETKESTYKRPGQLPQPAPEPSYSPYAAVPNLSDPNIANAYMAQFNQPPPQAQRGGFGGRGGFENRPRPQPVDKPRRKEAIPGCEPWILVYTKYSRRFVYNPVKNASYWRIPEKLMPAILEMDKKRIQNKSADEEKGAEAEDGEPKAEENKAVEVTPAQDPDFDSDEYEEVEVEVTDDEGQGEDGDEDESEHPSKRQRTEMTDEQDQGPLEFTEADIAAQLQAMGEDYGLEPGDYDDGNMEDWPEGAEGVEFSEEDAKFLFQDMLIDLNVNPYSSWEKLLEDGKMVEDPRYTALSTTKARKECWDEWTRARIAELKEQRAKQEKKDPKIAFMAFLQEKASPKLYWPEFKRKYKKEDPMKDMKLSDKDREKAYREHINRLKMPQTTLKSDLTALLRAQPVHLLNNKSLANGLPAQVLTDLRYISLEPKIRDPLVEAYVQTLPPPPQDPSSAAEDEEQKKAREAKERREKALEERNRMVEEQRRRRERDVAASKARLREEERELEFAMRVGKRGLQSQLASMSVKQQEGGEGEPS</sequence>
<feature type="region of interest" description="Disordered" evidence="1">
    <location>
        <begin position="721"/>
        <end position="744"/>
    </location>
</feature>
<dbReference type="InterPro" id="IPR051353">
    <property type="entry name" value="Tobamovirus_resist_UPF0261"/>
</dbReference>
<dbReference type="InterPro" id="IPR036020">
    <property type="entry name" value="WW_dom_sf"/>
</dbReference>
<gene>
    <name evidence="3" type="ORF">CFAM422_006705</name>
</gene>
<dbReference type="CDD" id="cd15488">
    <property type="entry name" value="Tm-1-like"/>
    <property type="match status" value="1"/>
</dbReference>
<protein>
    <submittedName>
        <fullName evidence="3">UPF0261 protein</fullName>
    </submittedName>
</protein>
<dbReference type="SMART" id="SM00456">
    <property type="entry name" value="WW"/>
    <property type="match status" value="1"/>
</dbReference>
<feature type="compositionally biased region" description="Polar residues" evidence="1">
    <location>
        <begin position="1007"/>
        <end position="1018"/>
    </location>
</feature>
<feature type="compositionally biased region" description="Basic and acidic residues" evidence="1">
    <location>
        <begin position="557"/>
        <end position="572"/>
    </location>
</feature>
<dbReference type="PROSITE" id="PS01159">
    <property type="entry name" value="WW_DOMAIN_1"/>
    <property type="match status" value="1"/>
</dbReference>
<feature type="compositionally biased region" description="Acidic residues" evidence="1">
    <location>
        <begin position="727"/>
        <end position="739"/>
    </location>
</feature>
<name>A0A9P4XEQ4_9HYPO</name>
<dbReference type="Pfam" id="PF01846">
    <property type="entry name" value="FF"/>
    <property type="match status" value="1"/>
</dbReference>
<organism evidence="3 4">
    <name type="scientific">Trichoderma lentiforme</name>
    <dbReference type="NCBI Taxonomy" id="1567552"/>
    <lineage>
        <taxon>Eukaryota</taxon>
        <taxon>Fungi</taxon>
        <taxon>Dikarya</taxon>
        <taxon>Ascomycota</taxon>
        <taxon>Pezizomycotina</taxon>
        <taxon>Sordariomycetes</taxon>
        <taxon>Hypocreomycetidae</taxon>
        <taxon>Hypocreales</taxon>
        <taxon>Hypocreaceae</taxon>
        <taxon>Trichoderma</taxon>
    </lineage>
</organism>
<dbReference type="CDD" id="cd00201">
    <property type="entry name" value="WW"/>
    <property type="match status" value="1"/>
</dbReference>
<feature type="region of interest" description="Disordered" evidence="1">
    <location>
        <begin position="931"/>
        <end position="1027"/>
    </location>
</feature>
<evidence type="ECO:0000259" key="2">
    <source>
        <dbReference type="PROSITE" id="PS50020"/>
    </source>
</evidence>
<dbReference type="Pfam" id="PF23189">
    <property type="entry name" value="UPF0261_C"/>
    <property type="match status" value="1"/>
</dbReference>
<dbReference type="Gene3D" id="3.40.50.12030">
    <property type="entry name" value="Uncharacterised protein family UPF0261, NC domain"/>
    <property type="match status" value="1"/>
</dbReference>
<dbReference type="SMART" id="SM00441">
    <property type="entry name" value="FF"/>
    <property type="match status" value="2"/>
</dbReference>
<reference evidence="3 4" key="1">
    <citation type="submission" date="2018-06" db="EMBL/GenBank/DDBJ databases">
        <title>Genome analysis of cellulolytic fungus Trichoderma lentiforme CFAM-422.</title>
        <authorList>
            <person name="Steindorff A.S."/>
            <person name="Formighieri E.F."/>
            <person name="Midorikawa G.E.O."/>
            <person name="Tamietti M.S."/>
            <person name="Ramos E.Z."/>
            <person name="Silva A.S."/>
            <person name="Bon E.P.S."/>
            <person name="Mendes T.D."/>
            <person name="Damaso M.C.T."/>
            <person name="Favaro L.C.L."/>
        </authorList>
    </citation>
    <scope>NUCLEOTIDE SEQUENCE [LARGE SCALE GENOMIC DNA]</scope>
    <source>
        <strain evidence="3 4">CFAM-422</strain>
    </source>
</reference>
<feature type="region of interest" description="Disordered" evidence="1">
    <location>
        <begin position="542"/>
        <end position="572"/>
    </location>
</feature>
<dbReference type="Gene3D" id="1.10.10.440">
    <property type="entry name" value="FF domain"/>
    <property type="match status" value="2"/>
</dbReference>
<feature type="compositionally biased region" description="Acidic residues" evidence="1">
    <location>
        <begin position="655"/>
        <end position="684"/>
    </location>
</feature>
<feature type="domain" description="WW" evidence="2">
    <location>
        <begin position="474"/>
        <end position="507"/>
    </location>
</feature>
<evidence type="ECO:0000313" key="4">
    <source>
        <dbReference type="Proteomes" id="UP000801864"/>
    </source>
</evidence>
<dbReference type="Pfam" id="PF06792">
    <property type="entry name" value="UPF0261"/>
    <property type="match status" value="1"/>
</dbReference>
<dbReference type="SUPFAM" id="SSF81698">
    <property type="entry name" value="FF domain"/>
    <property type="match status" value="1"/>
</dbReference>
<dbReference type="NCBIfam" id="NF002674">
    <property type="entry name" value="PRK02399.1-2"/>
    <property type="match status" value="1"/>
</dbReference>